<evidence type="ECO:0000256" key="8">
    <source>
        <dbReference type="HAMAP-Rule" id="MF_00195"/>
    </source>
</evidence>
<dbReference type="CDD" id="cd01895">
    <property type="entry name" value="EngA2"/>
    <property type="match status" value="1"/>
</dbReference>
<gene>
    <name evidence="8 12" type="primary">der</name>
    <name evidence="12" type="ORF">FJY75_10165</name>
</gene>
<organism evidence="12 13">
    <name type="scientific">Eiseniibacteriota bacterium</name>
    <dbReference type="NCBI Taxonomy" id="2212470"/>
    <lineage>
        <taxon>Bacteria</taxon>
        <taxon>Candidatus Eiseniibacteriota</taxon>
    </lineage>
</organism>
<dbReference type="InterPro" id="IPR031166">
    <property type="entry name" value="G_ENGA"/>
</dbReference>
<dbReference type="SMART" id="SM00382">
    <property type="entry name" value="AAA"/>
    <property type="match status" value="2"/>
</dbReference>
<comment type="subunit">
    <text evidence="8">Associates with the 50S ribosomal subunit.</text>
</comment>
<dbReference type="HAMAP" id="MF_00195">
    <property type="entry name" value="GTPase_Der"/>
    <property type="match status" value="1"/>
</dbReference>
<proteinExistence type="inferred from homology"/>
<comment type="function">
    <text evidence="8 10">GTPase that plays an essential role in the late steps of ribosome biogenesis.</text>
</comment>
<evidence type="ECO:0000256" key="6">
    <source>
        <dbReference type="ARBA" id="ARBA00023134"/>
    </source>
</evidence>
<feature type="binding site" evidence="8">
    <location>
        <begin position="122"/>
        <end position="125"/>
    </location>
    <ligand>
        <name>GTP</name>
        <dbReference type="ChEBI" id="CHEBI:37565"/>
        <label>1</label>
    </ligand>
</feature>
<keyword evidence="6 8" id="KW-0342">GTP-binding</keyword>
<dbReference type="Gene3D" id="3.40.50.300">
    <property type="entry name" value="P-loop containing nucleotide triphosphate hydrolases"/>
    <property type="match status" value="2"/>
</dbReference>
<dbReference type="Proteomes" id="UP000748308">
    <property type="component" value="Unassembled WGS sequence"/>
</dbReference>
<evidence type="ECO:0000256" key="9">
    <source>
        <dbReference type="PROSITE-ProRule" id="PRU01049"/>
    </source>
</evidence>
<feature type="binding site" evidence="8">
    <location>
        <begin position="185"/>
        <end position="192"/>
    </location>
    <ligand>
        <name>GTP</name>
        <dbReference type="ChEBI" id="CHEBI:37565"/>
        <label>2</label>
    </ligand>
</feature>
<evidence type="ECO:0000259" key="11">
    <source>
        <dbReference type="PROSITE" id="PS51712"/>
    </source>
</evidence>
<comment type="caution">
    <text evidence="12">The sequence shown here is derived from an EMBL/GenBank/DDBJ whole genome shotgun (WGS) entry which is preliminary data.</text>
</comment>
<feature type="domain" description="EngA-type G" evidence="11">
    <location>
        <begin position="4"/>
        <end position="170"/>
    </location>
</feature>
<dbReference type="FunFam" id="3.40.50.300:FF:000040">
    <property type="entry name" value="GTPase Der"/>
    <property type="match status" value="1"/>
</dbReference>
<dbReference type="PRINTS" id="PR00326">
    <property type="entry name" value="GTP1OBG"/>
</dbReference>
<dbReference type="InterPro" id="IPR027417">
    <property type="entry name" value="P-loop_NTPase"/>
</dbReference>
<evidence type="ECO:0000256" key="10">
    <source>
        <dbReference type="RuleBase" id="RU004481"/>
    </source>
</evidence>
<dbReference type="CDD" id="cd01894">
    <property type="entry name" value="EngA1"/>
    <property type="match status" value="1"/>
</dbReference>
<feature type="binding site" evidence="8">
    <location>
        <begin position="232"/>
        <end position="236"/>
    </location>
    <ligand>
        <name>GTP</name>
        <dbReference type="ChEBI" id="CHEBI:37565"/>
        <label>2</label>
    </ligand>
</feature>
<keyword evidence="3 8" id="KW-0690">Ribosome biogenesis</keyword>
<dbReference type="InterPro" id="IPR016484">
    <property type="entry name" value="GTPase_Der"/>
</dbReference>
<evidence type="ECO:0000256" key="7">
    <source>
        <dbReference type="ARBA" id="ARBA00032345"/>
    </source>
</evidence>
<dbReference type="GO" id="GO:0043022">
    <property type="term" value="F:ribosome binding"/>
    <property type="evidence" value="ECO:0007669"/>
    <property type="project" value="TreeGrafter"/>
</dbReference>
<feature type="domain" description="EngA-type G" evidence="11">
    <location>
        <begin position="179"/>
        <end position="354"/>
    </location>
</feature>
<dbReference type="PIRSF" id="PIRSF006485">
    <property type="entry name" value="GTP-binding_EngA"/>
    <property type="match status" value="1"/>
</dbReference>
<feature type="binding site" evidence="8">
    <location>
        <begin position="297"/>
        <end position="300"/>
    </location>
    <ligand>
        <name>GTP</name>
        <dbReference type="ChEBI" id="CHEBI:37565"/>
        <label>2</label>
    </ligand>
</feature>
<evidence type="ECO:0000256" key="3">
    <source>
        <dbReference type="ARBA" id="ARBA00022517"/>
    </source>
</evidence>
<accession>A0A937XBZ4</accession>
<evidence type="ECO:0000313" key="13">
    <source>
        <dbReference type="Proteomes" id="UP000748308"/>
    </source>
</evidence>
<dbReference type="PROSITE" id="PS51712">
    <property type="entry name" value="G_ENGA"/>
    <property type="match status" value="2"/>
</dbReference>
<dbReference type="Pfam" id="PF14714">
    <property type="entry name" value="KH_dom-like"/>
    <property type="match status" value="1"/>
</dbReference>
<dbReference type="InterPro" id="IPR003593">
    <property type="entry name" value="AAA+_ATPase"/>
</dbReference>
<dbReference type="Gene3D" id="3.30.300.20">
    <property type="match status" value="1"/>
</dbReference>
<reference evidence="12" key="1">
    <citation type="submission" date="2019-03" db="EMBL/GenBank/DDBJ databases">
        <title>Lake Tanganyika Metagenome-Assembled Genomes (MAGs).</title>
        <authorList>
            <person name="Tran P."/>
        </authorList>
    </citation>
    <scope>NUCLEOTIDE SEQUENCE</scope>
    <source>
        <strain evidence="12">M_DeepCast_400m_m2_100</strain>
    </source>
</reference>
<comment type="similarity">
    <text evidence="1 8 9 10">Belongs to the TRAFAC class TrmE-Era-EngA-EngB-Septin-like GTPase superfamily. EngA (Der) GTPase family.</text>
</comment>
<dbReference type="AlphaFoldDB" id="A0A937XBZ4"/>
<feature type="binding site" evidence="8">
    <location>
        <begin position="57"/>
        <end position="61"/>
    </location>
    <ligand>
        <name>GTP</name>
        <dbReference type="ChEBI" id="CHEBI:37565"/>
        <label>1</label>
    </ligand>
</feature>
<dbReference type="InterPro" id="IPR006073">
    <property type="entry name" value="GTP-bd"/>
</dbReference>
<dbReference type="EMBL" id="VGIY01000288">
    <property type="protein sequence ID" value="MBM3318199.1"/>
    <property type="molecule type" value="Genomic_DNA"/>
</dbReference>
<dbReference type="NCBIfam" id="TIGR00231">
    <property type="entry name" value="small_GTP"/>
    <property type="match status" value="2"/>
</dbReference>
<name>A0A937XBZ4_UNCEI</name>
<dbReference type="PANTHER" id="PTHR43834">
    <property type="entry name" value="GTPASE DER"/>
    <property type="match status" value="1"/>
</dbReference>
<feature type="binding site" evidence="8">
    <location>
        <begin position="10"/>
        <end position="17"/>
    </location>
    <ligand>
        <name>GTP</name>
        <dbReference type="ChEBI" id="CHEBI:37565"/>
        <label>1</label>
    </ligand>
</feature>
<keyword evidence="5 8" id="KW-0547">Nucleotide-binding</keyword>
<evidence type="ECO:0000256" key="5">
    <source>
        <dbReference type="ARBA" id="ARBA00022741"/>
    </source>
</evidence>
<dbReference type="PANTHER" id="PTHR43834:SF6">
    <property type="entry name" value="GTPASE DER"/>
    <property type="match status" value="1"/>
</dbReference>
<dbReference type="InterPro" id="IPR032859">
    <property type="entry name" value="KH_dom-like"/>
</dbReference>
<dbReference type="NCBIfam" id="TIGR03594">
    <property type="entry name" value="GTPase_EngA"/>
    <property type="match status" value="1"/>
</dbReference>
<dbReference type="InterPro" id="IPR005225">
    <property type="entry name" value="Small_GTP-bd"/>
</dbReference>
<dbReference type="Pfam" id="PF01926">
    <property type="entry name" value="MMR_HSR1"/>
    <property type="match status" value="2"/>
</dbReference>
<dbReference type="InterPro" id="IPR015946">
    <property type="entry name" value="KH_dom-like_a/b"/>
</dbReference>
<protein>
    <recommendedName>
        <fullName evidence="2 8">GTPase Der</fullName>
    </recommendedName>
    <alternativeName>
        <fullName evidence="7 8">GTP-binding protein EngA</fullName>
    </alternativeName>
</protein>
<dbReference type="GO" id="GO:0042254">
    <property type="term" value="P:ribosome biogenesis"/>
    <property type="evidence" value="ECO:0007669"/>
    <property type="project" value="UniProtKB-KW"/>
</dbReference>
<sequence length="453" mass="49569">MRLPVVAIVGRPNVGKSTLFNRLIGRRLAVVDDTPGVTRDRHAGLAEWAGRSFYVVDTGGWNPGAAEGMEALIAEQVRQALAECDAVLFLTDAREGLQPLDEEISRALHRLAGSARVLLLVNKADDERWETHAHEFEALGWTDALPLSAAQGRGIGEALDALLAALPPGGSLVEPDDGVRVAVLGRPNVGKSSLTNALLGRERMIVDPTPGTTRDAVDVPVRWHGKTFWLIDTAGLRHRLDRLPAFEFYASVRSIRALERSQVALFLLDATAGVTRQDQRIASLIEESGRSVMILVNKWDLVAKDDRTALEFEEQVREALSFLDYAPLLFVSALTAQRVSKIPERIFALWEAASGKAGTGALNALLARAVEQTPPRGGRGRPRPKLLYATQTGTAPPTFTLFARHPECVSAEYLRFLGRQIRERFDFSGTPIRFQVREATGRTPKRGGGGRRS</sequence>
<evidence type="ECO:0000256" key="2">
    <source>
        <dbReference type="ARBA" id="ARBA00020953"/>
    </source>
</evidence>
<dbReference type="SUPFAM" id="SSF52540">
    <property type="entry name" value="P-loop containing nucleoside triphosphate hydrolases"/>
    <property type="match status" value="2"/>
</dbReference>
<dbReference type="GO" id="GO:0005525">
    <property type="term" value="F:GTP binding"/>
    <property type="evidence" value="ECO:0007669"/>
    <property type="project" value="UniProtKB-UniRule"/>
</dbReference>
<keyword evidence="4 10" id="KW-0677">Repeat</keyword>
<evidence type="ECO:0000313" key="12">
    <source>
        <dbReference type="EMBL" id="MBM3318199.1"/>
    </source>
</evidence>
<evidence type="ECO:0000256" key="1">
    <source>
        <dbReference type="ARBA" id="ARBA00008279"/>
    </source>
</evidence>
<evidence type="ECO:0000256" key="4">
    <source>
        <dbReference type="ARBA" id="ARBA00022737"/>
    </source>
</evidence>